<comment type="caution">
    <text evidence="1">The sequence shown here is derived from an EMBL/GenBank/DDBJ whole genome shotgun (WGS) entry which is preliminary data.</text>
</comment>
<accession>A0ABU4VQ00</accession>
<dbReference type="InterPro" id="IPR029035">
    <property type="entry name" value="DHS-like_NAD/FAD-binding_dom"/>
</dbReference>
<organism evidence="1 2">
    <name type="scientific">Patulibacter brassicae</name>
    <dbReference type="NCBI Taxonomy" id="1705717"/>
    <lineage>
        <taxon>Bacteria</taxon>
        <taxon>Bacillati</taxon>
        <taxon>Actinomycetota</taxon>
        <taxon>Thermoleophilia</taxon>
        <taxon>Solirubrobacterales</taxon>
        <taxon>Patulibacteraceae</taxon>
        <taxon>Patulibacter</taxon>
    </lineage>
</organism>
<evidence type="ECO:0000313" key="2">
    <source>
        <dbReference type="Proteomes" id="UP001277761"/>
    </source>
</evidence>
<reference evidence="1 2" key="1">
    <citation type="submission" date="2023-11" db="EMBL/GenBank/DDBJ databases">
        <authorList>
            <person name="Xu M."/>
            <person name="Jiang T."/>
        </authorList>
    </citation>
    <scope>NUCLEOTIDE SEQUENCE [LARGE SCALE GENOMIC DNA]</scope>
    <source>
        <strain evidence="1 2">SD</strain>
    </source>
</reference>
<proteinExistence type="predicted"/>
<dbReference type="Pfam" id="PF13289">
    <property type="entry name" value="SIR2_2"/>
    <property type="match status" value="1"/>
</dbReference>
<gene>
    <name evidence="1" type="ORF">SK069_19060</name>
</gene>
<evidence type="ECO:0000313" key="1">
    <source>
        <dbReference type="EMBL" id="MDX8153704.1"/>
    </source>
</evidence>
<dbReference type="Proteomes" id="UP001277761">
    <property type="component" value="Unassembled WGS sequence"/>
</dbReference>
<protein>
    <submittedName>
        <fullName evidence="1">SIR2 family protein</fullName>
    </submittedName>
</protein>
<dbReference type="RefSeq" id="WP_319955854.1">
    <property type="nucleotide sequence ID" value="NZ_JAXAVX010000018.1"/>
</dbReference>
<keyword evidence="2" id="KW-1185">Reference proteome</keyword>
<name>A0ABU4VQ00_9ACTN</name>
<dbReference type="SUPFAM" id="SSF52467">
    <property type="entry name" value="DHS-like NAD/FAD-binding domain"/>
    <property type="match status" value="1"/>
</dbReference>
<sequence length="542" mass="56969">MDVGPRHLFVTRGDLTALHCDAWLLPTDRDGSVTPGWVVTMAATGRGVGDARGGRLDEPARRELAADGATVLRRPSAAGPGIVACDTAVPHHDVPAAARAASTALQRLTALTADAAGPSAALELPRPRPLVALPTVGVGAGGGHGVRGAVLAGQLDALQAALARDDAGPDVVLVCFDHEHYAAAQRARRSAGGDERFAALVGPELHERVVALAAHARAGRLVPFVGAGVSMGAGLPSWVGLLDELIADAGMEADRPALDRLDLRDRAALIQSRLGAGRLAEILLERLGRARRVALQHQLLASLPVTEAASTNWDDLFERAWTAAGAGPVAVLPFDGRAADGSWIVKLHGTVRDGRLHGVVLTREDYLRFGAERNALAGIVQSLLLTRHMLFVGFGLNDETFHRIAHDVRLVLERTVGLHGTGAYATSLSPSRHSVSEELWRGQLDVLSTRRPEDGEGRAGTAPAARRLEILLDALGMHAVDPLGHLLDPTFDGALSEPQRRVAAALRRFAADVGPASAALGPDDPTAAAIAAWLDRMRPADR</sequence>
<dbReference type="EMBL" id="JAXAVX010000018">
    <property type="protein sequence ID" value="MDX8153704.1"/>
    <property type="molecule type" value="Genomic_DNA"/>
</dbReference>